<keyword evidence="1" id="KW-0472">Membrane</keyword>
<dbReference type="EMBL" id="JAODOP010000004">
    <property type="protein sequence ID" value="MEF3832654.1"/>
    <property type="molecule type" value="Genomic_DNA"/>
</dbReference>
<dbReference type="RefSeq" id="WP_303305029.1">
    <property type="nucleotide sequence ID" value="NZ_JAODOP010000004.1"/>
</dbReference>
<protein>
    <recommendedName>
        <fullName evidence="4">Permease</fullName>
    </recommendedName>
</protein>
<gene>
    <name evidence="2" type="ORF">N1F79_05905</name>
</gene>
<keyword evidence="1" id="KW-1133">Transmembrane helix</keyword>
<dbReference type="Proteomes" id="UP001337305">
    <property type="component" value="Unassembled WGS sequence"/>
</dbReference>
<evidence type="ECO:0000313" key="3">
    <source>
        <dbReference type="Proteomes" id="UP001337305"/>
    </source>
</evidence>
<accession>A0ABU7XPL7</accession>
<evidence type="ECO:0000256" key="1">
    <source>
        <dbReference type="SAM" id="Phobius"/>
    </source>
</evidence>
<proteinExistence type="predicted"/>
<reference evidence="2 3" key="1">
    <citation type="submission" date="2022-09" db="EMBL/GenBank/DDBJ databases">
        <title>Genome sequencing of Flavivirga sp. MEBiC05379.</title>
        <authorList>
            <person name="Oh H.-M."/>
            <person name="Kwon K.K."/>
            <person name="Park M.J."/>
            <person name="Yang S.-H."/>
        </authorList>
    </citation>
    <scope>NUCLEOTIDE SEQUENCE [LARGE SCALE GENOMIC DNA]</scope>
    <source>
        <strain evidence="2 3">MEBiC05379</strain>
    </source>
</reference>
<evidence type="ECO:0000313" key="2">
    <source>
        <dbReference type="EMBL" id="MEF3832654.1"/>
    </source>
</evidence>
<feature type="transmembrane region" description="Helical" evidence="1">
    <location>
        <begin position="12"/>
        <end position="41"/>
    </location>
</feature>
<evidence type="ECO:0008006" key="4">
    <source>
        <dbReference type="Google" id="ProtNLM"/>
    </source>
</evidence>
<keyword evidence="3" id="KW-1185">Reference proteome</keyword>
<name>A0ABU7XPL7_9FLAO</name>
<organism evidence="2 3">
    <name type="scientific">Flavivirga spongiicola</name>
    <dbReference type="NCBI Taxonomy" id="421621"/>
    <lineage>
        <taxon>Bacteria</taxon>
        <taxon>Pseudomonadati</taxon>
        <taxon>Bacteroidota</taxon>
        <taxon>Flavobacteriia</taxon>
        <taxon>Flavobacteriales</taxon>
        <taxon>Flavobacteriaceae</taxon>
        <taxon>Flavivirga</taxon>
    </lineage>
</organism>
<keyword evidence="1" id="KW-0812">Transmembrane</keyword>
<sequence length="122" mass="14164">MKKYTPEPFRTILIITIGFLIVHLITKLAWILFVALTIGFLGAISKTLAKKIDYLWIKLTWVLSMIVPNILLTIIFYMLLFPIALLSRFFGNSDPLKLKNNHSSLFIDVNKKFDKSSFKKTW</sequence>
<comment type="caution">
    <text evidence="2">The sequence shown here is derived from an EMBL/GenBank/DDBJ whole genome shotgun (WGS) entry which is preliminary data.</text>
</comment>
<feature type="transmembrane region" description="Helical" evidence="1">
    <location>
        <begin position="61"/>
        <end position="86"/>
    </location>
</feature>